<evidence type="ECO:0000313" key="2">
    <source>
        <dbReference type="EMBL" id="AWI25668.1"/>
    </source>
</evidence>
<evidence type="ECO:0000259" key="1">
    <source>
        <dbReference type="Pfam" id="PF21211"/>
    </source>
</evidence>
<accession>A0A2S1SGY0</accession>
<dbReference type="Gene3D" id="3.40.50.1110">
    <property type="entry name" value="SGNH hydrolase"/>
    <property type="match status" value="1"/>
</dbReference>
<dbReference type="AlphaFoldDB" id="A0A2S1SGY0"/>
<feature type="domain" description="BF1531-like N-terminal" evidence="1">
    <location>
        <begin position="23"/>
        <end position="217"/>
    </location>
</feature>
<dbReference type="NCBIfam" id="TIGR01681">
    <property type="entry name" value="HAD-SF-IIIC"/>
    <property type="match status" value="1"/>
</dbReference>
<dbReference type="InterPro" id="IPR010033">
    <property type="entry name" value="HAD_SF_ppase_IIIC"/>
</dbReference>
<dbReference type="InterPro" id="IPR010037">
    <property type="entry name" value="FkbH_domain"/>
</dbReference>
<dbReference type="InterPro" id="IPR023214">
    <property type="entry name" value="HAD_sf"/>
</dbReference>
<dbReference type="GO" id="GO:0016788">
    <property type="term" value="F:hydrolase activity, acting on ester bonds"/>
    <property type="evidence" value="ECO:0007669"/>
    <property type="project" value="UniProtKB-ARBA"/>
</dbReference>
<dbReference type="EMBL" id="CP029187">
    <property type="protein sequence ID" value="AWI25668.1"/>
    <property type="molecule type" value="Genomic_DNA"/>
</dbReference>
<sequence>MKPDYKHLKSNLKKDFTGFPIRRLAVLGDSPTQLLAIALKGYGYESRVNYDIFEADFNQIEMQALHPASSLYQFNPDVVVVFFSSESLFSSYCNLEPDSKSGLAQNFIEKIYNITDTITEHSNATVIVVNFCTINDGIFGNYANKTQSSFLFQLRKLNYELMLAATVRPKLFIADFDLLQSAYGFDARRKESVYINTGIITDIDFTPHLASSIHDTINAMSGKFRKCVILDLDNTLWGGIIGDDGIVNIQIGNLGIGKAYYQLQQWLKELSRRGIILAVCSKNDETIAKSVFTDHPEMVLRLKDISVFMANWDNKADNIRQIQAVLNIGFDSMVFLDDNPFERNLVAKELPAVLVPGLPEDPAQWLPFLQRMNLFETVSYDKLDAERTSKYQEEAKRVTSKSKFTDEDDYLKSLQMEAEIMPFTSFSIPRMAQLSQRSNQYNLTTIRYDVQDLVKITENPDYDTLSVSLKDIYGDYGLVSMVVLKKQSGTLRIESWLMSCRVMSRGVEKIVMNEIVRLAASRKLDVITGEYIPTEKNHLVADHYKKLGFSGSDQQWEMRTAQFKELKTFISQKDA</sequence>
<dbReference type="InterPro" id="IPR036514">
    <property type="entry name" value="SGNH_hydro_sf"/>
</dbReference>
<evidence type="ECO:0000313" key="3">
    <source>
        <dbReference type="Proteomes" id="UP000244937"/>
    </source>
</evidence>
<dbReference type="InterPro" id="IPR049369">
    <property type="entry name" value="BF1531-like_N"/>
</dbReference>
<organism evidence="2 3">
    <name type="scientific">Flavobacterium pallidum</name>
    <dbReference type="NCBI Taxonomy" id="2172098"/>
    <lineage>
        <taxon>Bacteria</taxon>
        <taxon>Pseudomonadati</taxon>
        <taxon>Bacteroidota</taxon>
        <taxon>Flavobacteriia</taxon>
        <taxon>Flavobacteriales</taxon>
        <taxon>Flavobacteriaceae</taxon>
        <taxon>Flavobacterium</taxon>
    </lineage>
</organism>
<dbReference type="InterPro" id="IPR036412">
    <property type="entry name" value="HAD-like_sf"/>
</dbReference>
<proteinExistence type="predicted"/>
<protein>
    <recommendedName>
        <fullName evidence="1">BF1531-like N-terminal domain-containing protein</fullName>
    </recommendedName>
</protein>
<dbReference type="NCBIfam" id="TIGR01686">
    <property type="entry name" value="FkbH"/>
    <property type="match status" value="1"/>
</dbReference>
<reference evidence="2 3" key="1">
    <citation type="submission" date="2018-05" db="EMBL/GenBank/DDBJ databases">
        <title>Genome sequencing of Flavobacterium sp. HYN0049.</title>
        <authorList>
            <person name="Yi H."/>
            <person name="Baek C."/>
        </authorList>
    </citation>
    <scope>NUCLEOTIDE SEQUENCE [LARGE SCALE GENOMIC DNA]</scope>
    <source>
        <strain evidence="2 3">HYN0049</strain>
    </source>
</reference>
<dbReference type="KEGG" id="fpal:HYN49_07015"/>
<dbReference type="OrthoDB" id="323926at2"/>
<dbReference type="Gene3D" id="3.40.50.1000">
    <property type="entry name" value="HAD superfamily/HAD-like"/>
    <property type="match status" value="1"/>
</dbReference>
<keyword evidence="3" id="KW-1185">Reference proteome</keyword>
<name>A0A2S1SGY0_9FLAO</name>
<dbReference type="Pfam" id="PF21211">
    <property type="entry name" value="FkbH_N"/>
    <property type="match status" value="1"/>
</dbReference>
<dbReference type="RefSeq" id="WP_108903454.1">
    <property type="nucleotide sequence ID" value="NZ_CP029187.1"/>
</dbReference>
<dbReference type="SUPFAM" id="SSF56784">
    <property type="entry name" value="HAD-like"/>
    <property type="match status" value="1"/>
</dbReference>
<dbReference type="Proteomes" id="UP000244937">
    <property type="component" value="Chromosome"/>
</dbReference>
<gene>
    <name evidence="2" type="ORF">HYN49_07015</name>
</gene>